<accession>A0A4S8IBX4</accession>
<dbReference type="AlphaFoldDB" id="A0A4S8IBX4"/>
<protein>
    <submittedName>
        <fullName evidence="2">Uncharacterized protein</fullName>
    </submittedName>
</protein>
<reference evidence="2 3" key="1">
    <citation type="journal article" date="2019" name="Nat. Plants">
        <title>Genome sequencing of Musa balbisiana reveals subgenome evolution and function divergence in polyploid bananas.</title>
        <authorList>
            <person name="Yao X."/>
        </authorList>
    </citation>
    <scope>NUCLEOTIDE SEQUENCE [LARGE SCALE GENOMIC DNA]</scope>
    <source>
        <strain evidence="3">cv. DH-PKW</strain>
        <tissue evidence="2">Leaves</tissue>
    </source>
</reference>
<dbReference type="EMBL" id="PYDT01000011">
    <property type="protein sequence ID" value="THU45560.1"/>
    <property type="molecule type" value="Genomic_DNA"/>
</dbReference>
<feature type="compositionally biased region" description="Polar residues" evidence="1">
    <location>
        <begin position="162"/>
        <end position="180"/>
    </location>
</feature>
<gene>
    <name evidence="2" type="ORF">C4D60_Mb02t19280</name>
</gene>
<dbReference type="Proteomes" id="UP000317650">
    <property type="component" value="Chromosome 2"/>
</dbReference>
<evidence type="ECO:0000256" key="1">
    <source>
        <dbReference type="SAM" id="MobiDB-lite"/>
    </source>
</evidence>
<feature type="compositionally biased region" description="Low complexity" evidence="1">
    <location>
        <begin position="95"/>
        <end position="115"/>
    </location>
</feature>
<keyword evidence="3" id="KW-1185">Reference proteome</keyword>
<feature type="region of interest" description="Disordered" evidence="1">
    <location>
        <begin position="83"/>
        <end position="134"/>
    </location>
</feature>
<comment type="caution">
    <text evidence="2">The sequence shown here is derived from an EMBL/GenBank/DDBJ whole genome shotgun (WGS) entry which is preliminary data.</text>
</comment>
<feature type="compositionally biased region" description="Basic and acidic residues" evidence="1">
    <location>
        <begin position="148"/>
        <end position="158"/>
    </location>
</feature>
<organism evidence="2 3">
    <name type="scientific">Musa balbisiana</name>
    <name type="common">Banana</name>
    <dbReference type="NCBI Taxonomy" id="52838"/>
    <lineage>
        <taxon>Eukaryota</taxon>
        <taxon>Viridiplantae</taxon>
        <taxon>Streptophyta</taxon>
        <taxon>Embryophyta</taxon>
        <taxon>Tracheophyta</taxon>
        <taxon>Spermatophyta</taxon>
        <taxon>Magnoliopsida</taxon>
        <taxon>Liliopsida</taxon>
        <taxon>Zingiberales</taxon>
        <taxon>Musaceae</taxon>
        <taxon>Musa</taxon>
    </lineage>
</organism>
<evidence type="ECO:0000313" key="3">
    <source>
        <dbReference type="Proteomes" id="UP000317650"/>
    </source>
</evidence>
<feature type="compositionally biased region" description="Basic residues" evidence="1">
    <location>
        <begin position="116"/>
        <end position="127"/>
    </location>
</feature>
<feature type="region of interest" description="Disordered" evidence="1">
    <location>
        <begin position="148"/>
        <end position="180"/>
    </location>
</feature>
<evidence type="ECO:0000313" key="2">
    <source>
        <dbReference type="EMBL" id="THU45560.1"/>
    </source>
</evidence>
<sequence length="180" mass="19613">MTTKDSIFTFLGNFIPSVLEALDLILDGAQNLVVPAQPFAGRSSTTAVAGHRRYCWLTHEDFVRYFLNSIAVFSPVATLSIDAAASSAPPPPSPSATTSPDSPSSLSSAALSLRTGRGRRCHRRRPTAGRDLPLGSFCLRPHGRDLGCRRRNPHDRLPHWPLSTTMARHRSPSSAQLEQD</sequence>
<proteinExistence type="predicted"/>
<name>A0A4S8IBX4_MUSBA</name>